<keyword evidence="11 16" id="KW-0573">Peptidoglycan synthesis</keyword>
<comment type="similarity">
    <text evidence="16">Belongs to the MurB family.</text>
</comment>
<dbReference type="GO" id="GO:0008762">
    <property type="term" value="F:UDP-N-acetylmuramate dehydrogenase activity"/>
    <property type="evidence" value="ECO:0007669"/>
    <property type="project" value="UniProtKB-UniRule"/>
</dbReference>
<dbReference type="NCBIfam" id="TIGR00179">
    <property type="entry name" value="murB"/>
    <property type="match status" value="1"/>
</dbReference>
<comment type="subcellular location">
    <subcellularLocation>
        <location evidence="3 16">Cytoplasm</location>
    </subcellularLocation>
</comment>
<comment type="function">
    <text evidence="2 16">Cell wall formation.</text>
</comment>
<dbReference type="InterPro" id="IPR016167">
    <property type="entry name" value="FAD-bd_PCMH_sub1"/>
</dbReference>
<keyword evidence="5 16" id="KW-0963">Cytoplasm</keyword>
<evidence type="ECO:0000256" key="9">
    <source>
        <dbReference type="ARBA" id="ARBA00022857"/>
    </source>
</evidence>
<dbReference type="Pfam" id="PF02873">
    <property type="entry name" value="MurB_C"/>
    <property type="match status" value="1"/>
</dbReference>
<dbReference type="GO" id="GO:0008360">
    <property type="term" value="P:regulation of cell shape"/>
    <property type="evidence" value="ECO:0007669"/>
    <property type="project" value="UniProtKB-KW"/>
</dbReference>
<keyword evidence="6 16" id="KW-0132">Cell division</keyword>
<dbReference type="UniPathway" id="UPA00219"/>
<keyword evidence="7 16" id="KW-0285">Flavoprotein</keyword>
<sequence length="283" mass="31175">MRFKEGEILSNHTTFCIGGLAKYFCIVKTDTDLFLALKYVREKNLKVFVLGCGSNVLISDKGFDGLVIKIETENIKRSGNFLTVEAGLMLGALLKYSAENNLSGLEFLSGIPGAVGGALCMNAGQLNKSIGYLVKKVWVVDRSGREFVLLKDKCEFGYRSSIFQKKEWIIIKVEFVLQKGVFAKIKEEAKNILSEKLAKQPYDMPSAGSFFKNPTGDFAGRLIDAAGCKGMRVGGAQVSLKHANFIVNSGDATFDDVKKLSDEVIGKVKEKFNVVLEPEVRFI</sequence>
<evidence type="ECO:0000256" key="2">
    <source>
        <dbReference type="ARBA" id="ARBA00003921"/>
    </source>
</evidence>
<accession>A0A1F4SY80</accession>
<dbReference type="InterPro" id="IPR016166">
    <property type="entry name" value="FAD-bd_PCMH"/>
</dbReference>
<evidence type="ECO:0000256" key="4">
    <source>
        <dbReference type="ARBA" id="ARBA00004752"/>
    </source>
</evidence>
<dbReference type="EC" id="1.3.1.98" evidence="16"/>
<comment type="catalytic activity">
    <reaction evidence="15 16">
        <text>UDP-N-acetyl-alpha-D-muramate + NADP(+) = UDP-N-acetyl-3-O-(1-carboxyvinyl)-alpha-D-glucosamine + NADPH + H(+)</text>
        <dbReference type="Rhea" id="RHEA:12248"/>
        <dbReference type="ChEBI" id="CHEBI:15378"/>
        <dbReference type="ChEBI" id="CHEBI:57783"/>
        <dbReference type="ChEBI" id="CHEBI:58349"/>
        <dbReference type="ChEBI" id="CHEBI:68483"/>
        <dbReference type="ChEBI" id="CHEBI:70757"/>
        <dbReference type="EC" id="1.3.1.98"/>
    </reaction>
</comment>
<evidence type="ECO:0000256" key="3">
    <source>
        <dbReference type="ARBA" id="ARBA00004496"/>
    </source>
</evidence>
<dbReference type="InterPro" id="IPR006094">
    <property type="entry name" value="Oxid_FAD_bind_N"/>
</dbReference>
<dbReference type="GO" id="GO:0071949">
    <property type="term" value="F:FAD binding"/>
    <property type="evidence" value="ECO:0007669"/>
    <property type="project" value="InterPro"/>
</dbReference>
<feature type="active site" evidence="16">
    <location>
        <position position="159"/>
    </location>
</feature>
<feature type="active site" evidence="16">
    <location>
        <position position="279"/>
    </location>
</feature>
<dbReference type="InterPro" id="IPR011601">
    <property type="entry name" value="MurB_C"/>
</dbReference>
<dbReference type="Gene3D" id="3.30.465.10">
    <property type="match status" value="1"/>
</dbReference>
<dbReference type="PROSITE" id="PS51387">
    <property type="entry name" value="FAD_PCMH"/>
    <property type="match status" value="1"/>
</dbReference>
<keyword evidence="9 16" id="KW-0521">NADP</keyword>
<keyword evidence="14 16" id="KW-0961">Cell wall biogenesis/degradation</keyword>
<dbReference type="InterPro" id="IPR003170">
    <property type="entry name" value="MurB"/>
</dbReference>
<evidence type="ECO:0000256" key="12">
    <source>
        <dbReference type="ARBA" id="ARBA00023002"/>
    </source>
</evidence>
<dbReference type="HAMAP" id="MF_00037">
    <property type="entry name" value="MurB"/>
    <property type="match status" value="1"/>
</dbReference>
<dbReference type="Proteomes" id="UP000178417">
    <property type="component" value="Unassembled WGS sequence"/>
</dbReference>
<dbReference type="InterPro" id="IPR036318">
    <property type="entry name" value="FAD-bd_PCMH-like_sf"/>
</dbReference>
<evidence type="ECO:0000256" key="8">
    <source>
        <dbReference type="ARBA" id="ARBA00022827"/>
    </source>
</evidence>
<keyword evidence="13 16" id="KW-0131">Cell cycle</keyword>
<dbReference type="GO" id="GO:0051301">
    <property type="term" value="P:cell division"/>
    <property type="evidence" value="ECO:0007669"/>
    <property type="project" value="UniProtKB-KW"/>
</dbReference>
<evidence type="ECO:0000256" key="16">
    <source>
        <dbReference type="HAMAP-Rule" id="MF_00037"/>
    </source>
</evidence>
<dbReference type="SUPFAM" id="SSF56176">
    <property type="entry name" value="FAD-binding/transporter-associated domain-like"/>
    <property type="match status" value="1"/>
</dbReference>
<feature type="domain" description="FAD-binding PCMH-type" evidence="17">
    <location>
        <begin position="16"/>
        <end position="180"/>
    </location>
</feature>
<evidence type="ECO:0000256" key="14">
    <source>
        <dbReference type="ARBA" id="ARBA00023316"/>
    </source>
</evidence>
<dbReference type="STRING" id="1802579.A2310_01180"/>
<dbReference type="PANTHER" id="PTHR21071:SF4">
    <property type="entry name" value="UDP-N-ACETYLENOLPYRUVOYLGLUCOSAMINE REDUCTASE"/>
    <property type="match status" value="1"/>
</dbReference>
<dbReference type="Gene3D" id="3.30.43.10">
    <property type="entry name" value="Uridine Diphospho-n-acetylenolpyruvylglucosamine Reductase, domain 2"/>
    <property type="match status" value="1"/>
</dbReference>
<dbReference type="InterPro" id="IPR036635">
    <property type="entry name" value="MurB_C_sf"/>
</dbReference>
<dbReference type="SUPFAM" id="SSF56194">
    <property type="entry name" value="Uridine diphospho-N-Acetylenolpyruvylglucosamine reductase, MurB, C-terminal domain"/>
    <property type="match status" value="1"/>
</dbReference>
<keyword evidence="8 16" id="KW-0274">FAD</keyword>
<evidence type="ECO:0000256" key="6">
    <source>
        <dbReference type="ARBA" id="ARBA00022618"/>
    </source>
</evidence>
<comment type="pathway">
    <text evidence="4 16">Cell wall biogenesis; peptidoglycan biosynthesis.</text>
</comment>
<dbReference type="Gene3D" id="3.90.78.10">
    <property type="entry name" value="UDP-N-acetylenolpyruvoylglucosamine reductase, C-terminal domain"/>
    <property type="match status" value="1"/>
</dbReference>
<evidence type="ECO:0000256" key="10">
    <source>
        <dbReference type="ARBA" id="ARBA00022960"/>
    </source>
</evidence>
<evidence type="ECO:0000313" key="19">
    <source>
        <dbReference type="Proteomes" id="UP000178417"/>
    </source>
</evidence>
<evidence type="ECO:0000256" key="11">
    <source>
        <dbReference type="ARBA" id="ARBA00022984"/>
    </source>
</evidence>
<comment type="cofactor">
    <cofactor evidence="1 16">
        <name>FAD</name>
        <dbReference type="ChEBI" id="CHEBI:57692"/>
    </cofactor>
</comment>
<keyword evidence="12 16" id="KW-0560">Oxidoreductase</keyword>
<reference evidence="18 19" key="1">
    <citation type="journal article" date="2016" name="Nat. Commun.">
        <title>Thousands of microbial genomes shed light on interconnected biogeochemical processes in an aquifer system.</title>
        <authorList>
            <person name="Anantharaman K."/>
            <person name="Brown C.T."/>
            <person name="Hug L.A."/>
            <person name="Sharon I."/>
            <person name="Castelle C.J."/>
            <person name="Probst A.J."/>
            <person name="Thomas B.C."/>
            <person name="Singh A."/>
            <person name="Wilkins M.J."/>
            <person name="Karaoz U."/>
            <person name="Brodie E.L."/>
            <person name="Williams K.H."/>
            <person name="Hubbard S.S."/>
            <person name="Banfield J.F."/>
        </authorList>
    </citation>
    <scope>NUCLEOTIDE SEQUENCE [LARGE SCALE GENOMIC DNA]</scope>
</reference>
<dbReference type="GO" id="GO:0005829">
    <property type="term" value="C:cytosol"/>
    <property type="evidence" value="ECO:0007669"/>
    <property type="project" value="TreeGrafter"/>
</dbReference>
<name>A0A1F4SY80_UNCSA</name>
<dbReference type="GO" id="GO:0071555">
    <property type="term" value="P:cell wall organization"/>
    <property type="evidence" value="ECO:0007669"/>
    <property type="project" value="UniProtKB-KW"/>
</dbReference>
<protein>
    <recommendedName>
        <fullName evidence="16">UDP-N-acetylenolpyruvoylglucosamine reductase</fullName>
        <ecNumber evidence="16">1.3.1.98</ecNumber>
    </recommendedName>
    <alternativeName>
        <fullName evidence="16">UDP-N-acetylmuramate dehydrogenase</fullName>
    </alternativeName>
</protein>
<evidence type="ECO:0000313" key="18">
    <source>
        <dbReference type="EMBL" id="OGC25387.1"/>
    </source>
</evidence>
<dbReference type="NCBIfam" id="NF010480">
    <property type="entry name" value="PRK13905.1"/>
    <property type="match status" value="1"/>
</dbReference>
<comment type="caution">
    <text evidence="18">The sequence shown here is derived from an EMBL/GenBank/DDBJ whole genome shotgun (WGS) entry which is preliminary data.</text>
</comment>
<dbReference type="GO" id="GO:0009252">
    <property type="term" value="P:peptidoglycan biosynthetic process"/>
    <property type="evidence" value="ECO:0007669"/>
    <property type="project" value="UniProtKB-UniRule"/>
</dbReference>
<evidence type="ECO:0000256" key="5">
    <source>
        <dbReference type="ARBA" id="ARBA00022490"/>
    </source>
</evidence>
<proteinExistence type="inferred from homology"/>
<evidence type="ECO:0000256" key="15">
    <source>
        <dbReference type="ARBA" id="ARBA00048914"/>
    </source>
</evidence>
<dbReference type="EMBL" id="MEUB01000001">
    <property type="protein sequence ID" value="OGC25387.1"/>
    <property type="molecule type" value="Genomic_DNA"/>
</dbReference>
<evidence type="ECO:0000256" key="1">
    <source>
        <dbReference type="ARBA" id="ARBA00001974"/>
    </source>
</evidence>
<gene>
    <name evidence="16" type="primary">murB</name>
    <name evidence="18" type="ORF">A2310_01180</name>
</gene>
<feature type="active site" description="Proton donor" evidence="16">
    <location>
        <position position="209"/>
    </location>
</feature>
<dbReference type="PANTHER" id="PTHR21071">
    <property type="entry name" value="UDP-N-ACETYLENOLPYRUVOYLGLUCOSAMINE REDUCTASE"/>
    <property type="match status" value="1"/>
</dbReference>
<organism evidence="18 19">
    <name type="scientific">candidate division WOR-1 bacterium RIFOXYB2_FULL_37_13</name>
    <dbReference type="NCBI Taxonomy" id="1802579"/>
    <lineage>
        <taxon>Bacteria</taxon>
        <taxon>Bacillati</taxon>
        <taxon>Saganbacteria</taxon>
    </lineage>
</organism>
<keyword evidence="10 16" id="KW-0133">Cell shape</keyword>
<dbReference type="AlphaFoldDB" id="A0A1F4SY80"/>
<evidence type="ECO:0000259" key="17">
    <source>
        <dbReference type="PROSITE" id="PS51387"/>
    </source>
</evidence>
<dbReference type="Pfam" id="PF01565">
    <property type="entry name" value="FAD_binding_4"/>
    <property type="match status" value="1"/>
</dbReference>
<evidence type="ECO:0000256" key="13">
    <source>
        <dbReference type="ARBA" id="ARBA00023306"/>
    </source>
</evidence>
<dbReference type="InterPro" id="IPR016169">
    <property type="entry name" value="FAD-bd_PCMH_sub2"/>
</dbReference>
<evidence type="ECO:0000256" key="7">
    <source>
        <dbReference type="ARBA" id="ARBA00022630"/>
    </source>
</evidence>